<evidence type="ECO:0000313" key="4">
    <source>
        <dbReference type="Proteomes" id="UP001603978"/>
    </source>
</evidence>
<gene>
    <name evidence="3" type="ORF">ACFLIM_45680</name>
</gene>
<dbReference type="InterPro" id="IPR017951">
    <property type="entry name" value="Urease_asu_c"/>
</dbReference>
<keyword evidence="4" id="KW-1185">Reference proteome</keyword>
<accession>A0ABW7AW84</accession>
<dbReference type="PANTHER" id="PTHR43440:SF1">
    <property type="entry name" value="UREASE"/>
    <property type="match status" value="1"/>
</dbReference>
<sequence length="137" mass="14878">MTVIVLEILSQDRPQVTFTYDQHPVGAFAADGAHPTLGIILPRPAWGATGSAPAANSVNFATQAAINAGLAGRFEVSKPFAAIGDTRKVFKADMRENNDCPAIEVNARTLEVTINNRLVDRTEYATILPMAQRYFLF</sequence>
<protein>
    <recommendedName>
        <fullName evidence="2">Urease domain-containing protein</fullName>
    </recommendedName>
</protein>
<evidence type="ECO:0000259" key="2">
    <source>
        <dbReference type="PROSITE" id="PS51368"/>
    </source>
</evidence>
<dbReference type="InterPro" id="IPR032466">
    <property type="entry name" value="Metal_Hydrolase"/>
</dbReference>
<dbReference type="PANTHER" id="PTHR43440">
    <property type="entry name" value="UREASE"/>
    <property type="match status" value="1"/>
</dbReference>
<comment type="caution">
    <text evidence="3">The sequence shown here is derived from an EMBL/GenBank/DDBJ whole genome shotgun (WGS) entry which is preliminary data.</text>
</comment>
<evidence type="ECO:0000313" key="3">
    <source>
        <dbReference type="EMBL" id="MFG1710482.1"/>
    </source>
</evidence>
<dbReference type="SUPFAM" id="SSF51556">
    <property type="entry name" value="Metallo-dependent hydrolases"/>
    <property type="match status" value="1"/>
</dbReference>
<dbReference type="PROSITE" id="PS51368">
    <property type="entry name" value="UREASE_3"/>
    <property type="match status" value="1"/>
</dbReference>
<dbReference type="EMBL" id="JBICRM010000049">
    <property type="protein sequence ID" value="MFG1710482.1"/>
    <property type="molecule type" value="Genomic_DNA"/>
</dbReference>
<dbReference type="RefSeq" id="WP_393176310.1">
    <property type="nucleotide sequence ID" value="NZ_JBICRM010000049.1"/>
</dbReference>
<reference evidence="3 4" key="1">
    <citation type="submission" date="2024-10" db="EMBL/GenBank/DDBJ databases">
        <authorList>
            <person name="Topkara A.R."/>
            <person name="Saygin H."/>
        </authorList>
    </citation>
    <scope>NUCLEOTIDE SEQUENCE [LARGE SCALE GENOMIC DNA]</scope>
    <source>
        <strain evidence="3 4">M3C6</strain>
    </source>
</reference>
<feature type="domain" description="Urease" evidence="2">
    <location>
        <begin position="30"/>
        <end position="137"/>
    </location>
</feature>
<comment type="caution">
    <text evidence="1">Lacks conserved residue(s) required for the propagation of feature annotation.</text>
</comment>
<dbReference type="InterPro" id="IPR050112">
    <property type="entry name" value="Urease_alpha_subunit"/>
</dbReference>
<comment type="subcellular location">
    <subcellularLocation>
        <location evidence="1">Cytoplasm</location>
    </subcellularLocation>
</comment>
<name>A0ABW7AW84_9ACTN</name>
<organism evidence="3 4">
    <name type="scientific">Nonomuraea marmarensis</name>
    <dbReference type="NCBI Taxonomy" id="3351344"/>
    <lineage>
        <taxon>Bacteria</taxon>
        <taxon>Bacillati</taxon>
        <taxon>Actinomycetota</taxon>
        <taxon>Actinomycetes</taxon>
        <taxon>Streptosporangiales</taxon>
        <taxon>Streptosporangiaceae</taxon>
        <taxon>Nonomuraea</taxon>
    </lineage>
</organism>
<proteinExistence type="predicted"/>
<keyword evidence="1" id="KW-0963">Cytoplasm</keyword>
<dbReference type="Proteomes" id="UP001603978">
    <property type="component" value="Unassembled WGS sequence"/>
</dbReference>
<evidence type="ECO:0000256" key="1">
    <source>
        <dbReference type="PROSITE-ProRule" id="PRU00700"/>
    </source>
</evidence>
<dbReference type="Gene3D" id="3.20.20.140">
    <property type="entry name" value="Metal-dependent hydrolases"/>
    <property type="match status" value="1"/>
</dbReference>